<keyword evidence="1" id="KW-1133">Transmembrane helix</keyword>
<name>A0AAW1NDG0_SAPOF</name>
<gene>
    <name evidence="2" type="ORF">RND81_01G077500</name>
</gene>
<accession>A0AAW1NDG0</accession>
<dbReference type="PANTHER" id="PTHR33672:SF3">
    <property type="entry name" value="YCF3-INTERACTING PROTEIN 1, CHLOROPLASTIC"/>
    <property type="match status" value="1"/>
</dbReference>
<reference evidence="2" key="1">
    <citation type="submission" date="2024-03" db="EMBL/GenBank/DDBJ databases">
        <title>WGS assembly of Saponaria officinalis var. Norfolk2.</title>
        <authorList>
            <person name="Jenkins J."/>
            <person name="Shu S."/>
            <person name="Grimwood J."/>
            <person name="Barry K."/>
            <person name="Goodstein D."/>
            <person name="Schmutz J."/>
            <person name="Leebens-Mack J."/>
            <person name="Osbourn A."/>
        </authorList>
    </citation>
    <scope>NUCLEOTIDE SEQUENCE [LARGE SCALE GENOMIC DNA]</scope>
    <source>
        <strain evidence="2">JIC</strain>
    </source>
</reference>
<evidence type="ECO:0000313" key="3">
    <source>
        <dbReference type="Proteomes" id="UP001443914"/>
    </source>
</evidence>
<evidence type="ECO:0000313" key="2">
    <source>
        <dbReference type="EMBL" id="KAK9756157.1"/>
    </source>
</evidence>
<dbReference type="GO" id="GO:0080183">
    <property type="term" value="P:response to photooxidative stress"/>
    <property type="evidence" value="ECO:0007669"/>
    <property type="project" value="InterPro"/>
</dbReference>
<evidence type="ECO:0008006" key="4">
    <source>
        <dbReference type="Google" id="ProtNLM"/>
    </source>
</evidence>
<dbReference type="EMBL" id="JBDFQZ010000001">
    <property type="protein sequence ID" value="KAK9756157.1"/>
    <property type="molecule type" value="Genomic_DNA"/>
</dbReference>
<organism evidence="2 3">
    <name type="scientific">Saponaria officinalis</name>
    <name type="common">Common soapwort</name>
    <name type="synonym">Lychnis saponaria</name>
    <dbReference type="NCBI Taxonomy" id="3572"/>
    <lineage>
        <taxon>Eukaryota</taxon>
        <taxon>Viridiplantae</taxon>
        <taxon>Streptophyta</taxon>
        <taxon>Embryophyta</taxon>
        <taxon>Tracheophyta</taxon>
        <taxon>Spermatophyta</taxon>
        <taxon>Magnoliopsida</taxon>
        <taxon>eudicotyledons</taxon>
        <taxon>Gunneridae</taxon>
        <taxon>Pentapetalae</taxon>
        <taxon>Caryophyllales</taxon>
        <taxon>Caryophyllaceae</taxon>
        <taxon>Caryophylleae</taxon>
        <taxon>Saponaria</taxon>
    </lineage>
</organism>
<dbReference type="Proteomes" id="UP001443914">
    <property type="component" value="Unassembled WGS sequence"/>
</dbReference>
<comment type="caution">
    <text evidence="2">The sequence shown here is derived from an EMBL/GenBank/DDBJ whole genome shotgun (WGS) entry which is preliminary data.</text>
</comment>
<protein>
    <recommendedName>
        <fullName evidence="4">Ycf3-interacting protein 1, chloroplastic</fullName>
    </recommendedName>
</protein>
<keyword evidence="3" id="KW-1185">Reference proteome</keyword>
<dbReference type="PANTHER" id="PTHR33672">
    <property type="entry name" value="YCF3-INTERACTING PROTEIN 1, CHLOROPLASTIC"/>
    <property type="match status" value="1"/>
</dbReference>
<dbReference type="InterPro" id="IPR040340">
    <property type="entry name" value="CEST/Y3IP1"/>
</dbReference>
<keyword evidence="1" id="KW-0812">Transmembrane</keyword>
<sequence length="267" mass="29846">MATQPWLLPVASSTLSTNPSIFHHPSQHRFTSSLFNCNALHHRHHLQLHHRRLCRRICVGIEDTEPPFGGGDNYAATATAAEEVDDVDPTPEDLEYISQIKRVLELLKKNRDMLFGEVKLTISIEDPRELERRRLLGIDDSDGPSREDLVAALEEVNEGKTPKNRLALRMLAEEMSSWPNLEVEVNKTKGKNKSLYAKATDTGIAPEVAAKRLKVDWDSAAEIEEAEITNDTEVPPVLGYGALYLVTAFPVIIGISVVLILFYNSLQ</sequence>
<dbReference type="GO" id="GO:0009535">
    <property type="term" value="C:chloroplast thylakoid membrane"/>
    <property type="evidence" value="ECO:0007669"/>
    <property type="project" value="InterPro"/>
</dbReference>
<evidence type="ECO:0000256" key="1">
    <source>
        <dbReference type="SAM" id="Phobius"/>
    </source>
</evidence>
<feature type="transmembrane region" description="Helical" evidence="1">
    <location>
        <begin position="237"/>
        <end position="263"/>
    </location>
</feature>
<dbReference type="AlphaFoldDB" id="A0AAW1NDG0"/>
<keyword evidence="1" id="KW-0472">Membrane</keyword>
<dbReference type="GO" id="GO:0048564">
    <property type="term" value="P:photosystem I assembly"/>
    <property type="evidence" value="ECO:0007669"/>
    <property type="project" value="InterPro"/>
</dbReference>
<proteinExistence type="predicted"/>